<organism evidence="1 2">
    <name type="scientific">Cichorium intybus</name>
    <name type="common">Chicory</name>
    <dbReference type="NCBI Taxonomy" id="13427"/>
    <lineage>
        <taxon>Eukaryota</taxon>
        <taxon>Viridiplantae</taxon>
        <taxon>Streptophyta</taxon>
        <taxon>Embryophyta</taxon>
        <taxon>Tracheophyta</taxon>
        <taxon>Spermatophyta</taxon>
        <taxon>Magnoliopsida</taxon>
        <taxon>eudicotyledons</taxon>
        <taxon>Gunneridae</taxon>
        <taxon>Pentapetalae</taxon>
        <taxon>asterids</taxon>
        <taxon>campanulids</taxon>
        <taxon>Asterales</taxon>
        <taxon>Asteraceae</taxon>
        <taxon>Cichorioideae</taxon>
        <taxon>Cichorieae</taxon>
        <taxon>Cichoriinae</taxon>
        <taxon>Cichorium</taxon>
    </lineage>
</organism>
<evidence type="ECO:0000313" key="2">
    <source>
        <dbReference type="Proteomes" id="UP001055811"/>
    </source>
</evidence>
<proteinExistence type="predicted"/>
<comment type="caution">
    <text evidence="1">The sequence shown here is derived from an EMBL/GenBank/DDBJ whole genome shotgun (WGS) entry which is preliminary data.</text>
</comment>
<sequence>MVKCCNFAVCGECCLTRSFGSAGLKSTTTTLHDGDTTIHCWIPKKYKLTKPNLLLIHGIGANAKWQWTRIISRLTSLFNVYVPDLPFYGDSYTTRLDRTEHFQAECVMKTMEAVGLMGKINLVGLSYGGFVGYSMAARYPEAVERVVIIGSGVCLDSEIDLEEGLFSAKNIKDAANVLLPQTPEGTRELLRITFYKPPHTELAPNCILNDFIEELNVDYFEEKKECIEAVQKDRKFSDLPKITQPTLIIWGDHDQIFPLDLGYRLKSHLGEISELVILKNTGHAVNMEQPKELIRLIKLFFIDRSFPQRENSEKGTPLLASLFFLGPVLFFLFSSPPLHFSDSPPVSPPYPPGIRPPKGHPISSNSSDYSVDSDDSIHDSFGPEASCYRPNESRIEVKNEDDVRSDPNASQYLGVYRTFQLIIKILIQRRIIILWNIYISKAYQALTDPISRENFEKYGHRDGRQGLQMGIALPQFLLNIDGISGAVNLLGIVGICIILPLVMAVMYLSRSSKYTRSYVLKHTLSAYFYLMKPSLAPRLSY</sequence>
<dbReference type="EMBL" id="CM042017">
    <property type="protein sequence ID" value="KAI3691194.1"/>
    <property type="molecule type" value="Genomic_DNA"/>
</dbReference>
<dbReference type="Proteomes" id="UP001055811">
    <property type="component" value="Linkage Group LG09"/>
</dbReference>
<keyword evidence="2" id="KW-1185">Reference proteome</keyword>
<reference evidence="1 2" key="2">
    <citation type="journal article" date="2022" name="Mol. Ecol. Resour.">
        <title>The genomes of chicory, endive, great burdock and yacon provide insights into Asteraceae paleo-polyploidization history and plant inulin production.</title>
        <authorList>
            <person name="Fan W."/>
            <person name="Wang S."/>
            <person name="Wang H."/>
            <person name="Wang A."/>
            <person name="Jiang F."/>
            <person name="Liu H."/>
            <person name="Zhao H."/>
            <person name="Xu D."/>
            <person name="Zhang Y."/>
        </authorList>
    </citation>
    <scope>NUCLEOTIDE SEQUENCE [LARGE SCALE GENOMIC DNA]</scope>
    <source>
        <strain evidence="2">cv. Punajuju</strain>
        <tissue evidence="1">Leaves</tissue>
    </source>
</reference>
<reference evidence="2" key="1">
    <citation type="journal article" date="2022" name="Mol. Ecol. Resour.">
        <title>The genomes of chicory, endive, great burdock and yacon provide insights into Asteraceae palaeo-polyploidization history and plant inulin production.</title>
        <authorList>
            <person name="Fan W."/>
            <person name="Wang S."/>
            <person name="Wang H."/>
            <person name="Wang A."/>
            <person name="Jiang F."/>
            <person name="Liu H."/>
            <person name="Zhao H."/>
            <person name="Xu D."/>
            <person name="Zhang Y."/>
        </authorList>
    </citation>
    <scope>NUCLEOTIDE SEQUENCE [LARGE SCALE GENOMIC DNA]</scope>
    <source>
        <strain evidence="2">cv. Punajuju</strain>
    </source>
</reference>
<evidence type="ECO:0000313" key="1">
    <source>
        <dbReference type="EMBL" id="KAI3691194.1"/>
    </source>
</evidence>
<protein>
    <submittedName>
        <fullName evidence="1">Uncharacterized protein</fullName>
    </submittedName>
</protein>
<accession>A0ACB8Z1U7</accession>
<name>A0ACB8Z1U7_CICIN</name>
<gene>
    <name evidence="1" type="ORF">L2E82_49413</name>
</gene>